<evidence type="ECO:0000313" key="2">
    <source>
        <dbReference type="Proteomes" id="UP000677515"/>
    </source>
</evidence>
<proteinExistence type="predicted"/>
<dbReference type="EMBL" id="AP024329">
    <property type="protein sequence ID" value="BCQ35521.1"/>
    <property type="molecule type" value="Genomic_DNA"/>
</dbReference>
<protein>
    <submittedName>
        <fullName evidence="1">Uncharacterized protein</fullName>
    </submittedName>
</protein>
<dbReference type="Proteomes" id="UP000677515">
    <property type="component" value="Chromosome"/>
</dbReference>
<organism evidence="1 2">
    <name type="scientific">Erwinia rhapontici</name>
    <name type="common">Pectobacterium rhapontici</name>
    <dbReference type="NCBI Taxonomy" id="55212"/>
    <lineage>
        <taxon>Bacteria</taxon>
        <taxon>Pseudomonadati</taxon>
        <taxon>Pseudomonadota</taxon>
        <taxon>Gammaproteobacteria</taxon>
        <taxon>Enterobacterales</taxon>
        <taxon>Erwiniaceae</taxon>
        <taxon>Erwinia</taxon>
    </lineage>
</organism>
<dbReference type="RefSeq" id="WP_171149799.1">
    <property type="nucleotide sequence ID" value="NZ_AP024329.1"/>
</dbReference>
<accession>A0ABN6DLI9</accession>
<gene>
    <name evidence="1" type="ORF">ERHA53_28640</name>
</gene>
<reference evidence="1 2" key="1">
    <citation type="submission" date="2021-01" db="EMBL/GenBank/DDBJ databases">
        <title>Complete genome sequence of Erwinia rhapontici MAFF 311153.</title>
        <authorList>
            <person name="Morohoshi T."/>
            <person name="Someya N."/>
        </authorList>
    </citation>
    <scope>NUCLEOTIDE SEQUENCE [LARGE SCALE GENOMIC DNA]</scope>
    <source>
        <strain evidence="1 2">MAFF 311153</strain>
    </source>
</reference>
<keyword evidence="2" id="KW-1185">Reference proteome</keyword>
<name>A0ABN6DLI9_ERWRD</name>
<evidence type="ECO:0000313" key="1">
    <source>
        <dbReference type="EMBL" id="BCQ35521.1"/>
    </source>
</evidence>
<sequence length="540" mass="62284">MPLSEYQKQRFRTVLSGTESPFPNIYDAVSEQLLLLIFKARQLNQVPEYSDWFAEQHEVLVRLRTQHNKIKEIYSRDTYAVGFEEKPQNSLNSALFFMYSLYEGFDQGNVSLKTWGEMNRQPAGWDGRFQQQKKREDDFIRGDLFTILTESKTRCIPLPTQARGGYCHQDLSIAHSCSDLLLERLDDYHKIDSLQIIAETVCDLINDFRHKHIALPAWLLQFDEACQGSIFGKMRSSHQFGKIVELLEGDGRQQFIEGIITQGTEHDAQRIFNRYIGIYATDIYQWIGDIQCYLKAQQSTPYRWKFTTVKQTTNQAKEEAQSKGTTAWDSDYCQVSISRDNLLALIQTNTLYDATATLADRLVYIYQEAAAQGAKDKDIPPEITERECEVHDSNSWKFPGSTWRSSEEKVGIVKSFENWYENNKVLLISAKDKRIEKISVAVRLAGLKCYDLKMGIPDGNRMRIKDGVYSKMKNDSSLRLPVPISDISLQRYHSKVKAIITSEIDLVLQDQRNKNAQFPYSGSLHMIKPLWGKCVYAEDQ</sequence>